<feature type="domain" description="Phage tail tape measure protein" evidence="3">
    <location>
        <begin position="100"/>
        <end position="290"/>
    </location>
</feature>
<accession>A0A0F9S3S3</accession>
<evidence type="ECO:0000259" key="3">
    <source>
        <dbReference type="Pfam" id="PF10145"/>
    </source>
</evidence>
<evidence type="ECO:0000313" key="4">
    <source>
        <dbReference type="EMBL" id="KKN61719.1"/>
    </source>
</evidence>
<sequence>MAFSAGEIEAIFKMRDQLTKELKRVVVELRQAGKTAKDVGRQFETVGTKVQSAGSAMLPFSAALAAGAIAAFKFGNDFDVSMTKIITLVGIGATEVDGMRKTVLDLAGATAKAPQELADALFVVTSAGARGAEALEILEAAAKASAVGLGATEDIARAVTSALTAYGSENLSASQATNVLFKTVREGNLNAGELASSLGRVIGVAAEMGVSFADVGAVVATYTRLGVSAEEATTGLRSVLTGLLAPTTEAAKVLESVGLSAEGLRKQIKDEGLPATLVGLSKAFKGNTEALAGVIPNVRALSTVLGVAGSQSESFLQIAKSIASENDALAEGFATVADTVDFKFNKALTDLQTTAISTFEAFKGQFAFIIEGFTTIVGALQRAVDVLEVLSPTAKNVVAGLVALGAVAAPALIVLGSAIRVVGFAMQGLGVATAAGGLSFAGLTAVLIPLATVVAIAAAAFALFKFLEWIGLVDFLSDSIESLAASMAGVTDAELAATREARAFAEGLGSTATVAERLATQLGGAGLISDMSMLEGLMINLAQAGLLDAAAMKTLADRAKDLQAGGQELTTGLARVVAEMDRQAFSADKAGAALVREKQASADAAKAAGELEKSQTAINAAFTELGFTTIPEVTKELRLLEAVERKAIAAGTSERDVAALLSDAYTELADRAKASGLGIDALTAAVDRNRGTIQQTIEVIDVAAVGAGVFGVAMQGSAGNVEGLSESVLDARQKAADMADAYKLLGVTTTSSLTEARIAAQEAFTLIKESGTATRQEVEVAMMALADAVKAETGRAATFGSQAFRTMATAIEGSFAQMTAGTKSFADAFSDIWNSLKAGFLGGLTEMLGGFLGKFIPGMNQGFSSLSGTASTALTGGGGVSSIFGGVFKEGGKLAGIMGAFGGLAGTAITGGLLALAPLAAKALVPLGKAVWGGLKKIGGFFKGIFGGPNAAELAGREIAEQFTATAGSMLNDTARIEAGNEAWKIDVIAVRDAYLALGLSETQALADVEAIWDATAKGPEATQAAVEKVMGPMTEALQLAETVGAPSVQALRDAIMDAETRGVSTAEVLNQRFGTEIPEALAQSVEAMVGMSDAIVATGETTKEATGVMAEAVAAVGENMLEVGKTTADVTAGMSKDAQLATDTFVAGTGEIQVGLGLVKMSSDELLQGIEKMSGGAQGEFEAVQGAIGSTGQLSDELLAKIQALDAQDVVIDVSFDVGKFPNLPGRLSSEVERLQRGGIVRRPTLALLGEAGPEAVIPLDGSGGGGGGAGEVNVEINISALDGADVKRVFDRKIMPLLVKTLRGNRAHGRSDIRDAMNVNEEKR</sequence>
<keyword evidence="1" id="KW-1188">Viral release from host cell</keyword>
<keyword evidence="2" id="KW-0812">Transmembrane</keyword>
<organism evidence="4">
    <name type="scientific">marine sediment metagenome</name>
    <dbReference type="NCBI Taxonomy" id="412755"/>
    <lineage>
        <taxon>unclassified sequences</taxon>
        <taxon>metagenomes</taxon>
        <taxon>ecological metagenomes</taxon>
    </lineage>
</organism>
<name>A0A0F9S3S3_9ZZZZ</name>
<dbReference type="InterPro" id="IPR010090">
    <property type="entry name" value="Phage_tape_meas"/>
</dbReference>
<proteinExistence type="predicted"/>
<reference evidence="4" key="1">
    <citation type="journal article" date="2015" name="Nature">
        <title>Complex archaea that bridge the gap between prokaryotes and eukaryotes.</title>
        <authorList>
            <person name="Spang A."/>
            <person name="Saw J.H."/>
            <person name="Jorgensen S.L."/>
            <person name="Zaremba-Niedzwiedzka K."/>
            <person name="Martijn J."/>
            <person name="Lind A.E."/>
            <person name="van Eijk R."/>
            <person name="Schleper C."/>
            <person name="Guy L."/>
            <person name="Ettema T.J."/>
        </authorList>
    </citation>
    <scope>NUCLEOTIDE SEQUENCE</scope>
</reference>
<dbReference type="PANTHER" id="PTHR37813:SF1">
    <property type="entry name" value="FELS-2 PROPHAGE PROTEIN"/>
    <property type="match status" value="1"/>
</dbReference>
<dbReference type="PANTHER" id="PTHR37813">
    <property type="entry name" value="FELS-2 PROPHAGE PROTEIN"/>
    <property type="match status" value="1"/>
</dbReference>
<feature type="transmembrane region" description="Helical" evidence="2">
    <location>
        <begin position="431"/>
        <end position="464"/>
    </location>
</feature>
<gene>
    <name evidence="4" type="ORF">LCGC14_0519350</name>
</gene>
<keyword evidence="2" id="KW-1133">Transmembrane helix</keyword>
<comment type="caution">
    <text evidence="4">The sequence shown here is derived from an EMBL/GenBank/DDBJ whole genome shotgun (WGS) entry which is preliminary data.</text>
</comment>
<dbReference type="NCBIfam" id="TIGR01760">
    <property type="entry name" value="tape_meas_TP901"/>
    <property type="match status" value="1"/>
</dbReference>
<evidence type="ECO:0000256" key="2">
    <source>
        <dbReference type="SAM" id="Phobius"/>
    </source>
</evidence>
<feature type="transmembrane region" description="Helical" evidence="2">
    <location>
        <begin position="397"/>
        <end position="419"/>
    </location>
</feature>
<evidence type="ECO:0000256" key="1">
    <source>
        <dbReference type="ARBA" id="ARBA00022612"/>
    </source>
</evidence>
<dbReference type="EMBL" id="LAZR01000649">
    <property type="protein sequence ID" value="KKN61719.1"/>
    <property type="molecule type" value="Genomic_DNA"/>
</dbReference>
<keyword evidence="2" id="KW-0472">Membrane</keyword>
<dbReference type="Pfam" id="PF10145">
    <property type="entry name" value="PhageMin_Tail"/>
    <property type="match status" value="1"/>
</dbReference>
<protein>
    <recommendedName>
        <fullName evidence="3">Phage tail tape measure protein domain-containing protein</fullName>
    </recommendedName>
</protein>